<dbReference type="Proteomes" id="UP000516160">
    <property type="component" value="Chromosome"/>
</dbReference>
<evidence type="ECO:0000256" key="1">
    <source>
        <dbReference type="ARBA" id="ARBA00004141"/>
    </source>
</evidence>
<accession>A0A7G9W5L1</accession>
<evidence type="ECO:0000256" key="4">
    <source>
        <dbReference type="ARBA" id="ARBA00023136"/>
    </source>
</evidence>
<feature type="transmembrane region" description="Helical" evidence="5">
    <location>
        <begin position="124"/>
        <end position="143"/>
    </location>
</feature>
<dbReference type="InterPro" id="IPR004695">
    <property type="entry name" value="SLAC1/Mae1/Ssu1/TehA"/>
</dbReference>
<feature type="transmembrane region" description="Helical" evidence="5">
    <location>
        <begin position="184"/>
        <end position="205"/>
    </location>
</feature>
<dbReference type="GO" id="GO:0005886">
    <property type="term" value="C:plasma membrane"/>
    <property type="evidence" value="ECO:0007669"/>
    <property type="project" value="TreeGrafter"/>
</dbReference>
<organism evidence="6 7">
    <name type="scientific">Alkalicella caledoniensis</name>
    <dbReference type="NCBI Taxonomy" id="2731377"/>
    <lineage>
        <taxon>Bacteria</taxon>
        <taxon>Bacillati</taxon>
        <taxon>Bacillota</taxon>
        <taxon>Clostridia</taxon>
        <taxon>Eubacteriales</taxon>
        <taxon>Proteinivoracaceae</taxon>
        <taxon>Alkalicella</taxon>
    </lineage>
</organism>
<dbReference type="CDD" id="cd09325">
    <property type="entry name" value="TDT_C4-dicarb_trans"/>
    <property type="match status" value="1"/>
</dbReference>
<dbReference type="PANTHER" id="PTHR37955">
    <property type="entry name" value="TELLURITE RESISTANCE PROTEIN TEHA"/>
    <property type="match status" value="1"/>
</dbReference>
<evidence type="ECO:0000256" key="3">
    <source>
        <dbReference type="ARBA" id="ARBA00022989"/>
    </source>
</evidence>
<dbReference type="AlphaFoldDB" id="A0A7G9W5L1"/>
<feature type="transmembrane region" description="Helical" evidence="5">
    <location>
        <begin position="35"/>
        <end position="55"/>
    </location>
</feature>
<dbReference type="Pfam" id="PF03595">
    <property type="entry name" value="SLAC1"/>
    <property type="match status" value="1"/>
</dbReference>
<dbReference type="PANTHER" id="PTHR37955:SF1">
    <property type="entry name" value="DEP DOMAIN-CONTAINING PROTEIN"/>
    <property type="match status" value="1"/>
</dbReference>
<feature type="transmembrane region" description="Helical" evidence="5">
    <location>
        <begin position="155"/>
        <end position="172"/>
    </location>
</feature>
<evidence type="ECO:0000313" key="7">
    <source>
        <dbReference type="Proteomes" id="UP000516160"/>
    </source>
</evidence>
<feature type="transmembrane region" description="Helical" evidence="5">
    <location>
        <begin position="92"/>
        <end position="112"/>
    </location>
</feature>
<keyword evidence="3 5" id="KW-1133">Transmembrane helix</keyword>
<dbReference type="InterPro" id="IPR038665">
    <property type="entry name" value="Voltage-dep_anion_channel_sf"/>
</dbReference>
<name>A0A7G9W5L1_ALKCA</name>
<protein>
    <submittedName>
        <fullName evidence="6">TDT family transporter</fullName>
    </submittedName>
</protein>
<evidence type="ECO:0000313" key="6">
    <source>
        <dbReference type="EMBL" id="QNO13973.1"/>
    </source>
</evidence>
<feature type="transmembrane region" description="Helical" evidence="5">
    <location>
        <begin position="244"/>
        <end position="265"/>
    </location>
</feature>
<reference evidence="6 7" key="1">
    <citation type="submission" date="2020-07" db="EMBL/GenBank/DDBJ databases">
        <title>Alkalicella. sp. LB2 genome.</title>
        <authorList>
            <person name="Postec A."/>
            <person name="Quemeneur M."/>
        </authorList>
    </citation>
    <scope>NUCLEOTIDE SEQUENCE [LARGE SCALE GENOMIC DNA]</scope>
    <source>
        <strain evidence="6 7">LB2</strain>
    </source>
</reference>
<sequence length="317" mass="35060">MVGIIKKVPYPMCGLMLALASTGNLVMSYGDVYRYVFGVLSSILLLLLVFKALLFPKTIAEGFSNPVIASVMPTFSMGVMIISTYLKAYFPIFSYILWLSAIVLHIILIGVFSTKYLFNFNMKGLFPSYFVVYVGIVVASVTAPVYGKLFIGQSLFWFGLASYLILLPFVLYRVFIVKGIPEPALPTITILAAPAGLLLAGYLNSFSIKNVYIVNSLLCISIIMLVLVAVKLPRLLKLPFYPSFSAFTFPFVITSIALKGTNAYFINTGKGIALLGHLVRFMEVWSVIIVVYVLIRYTFFFILPFKSNPPLGSNKGA</sequence>
<dbReference type="InterPro" id="IPR052951">
    <property type="entry name" value="Tellurite_res_ion_channel"/>
</dbReference>
<proteinExistence type="predicted"/>
<dbReference type="GO" id="GO:0046583">
    <property type="term" value="F:monoatomic cation efflux transmembrane transporter activity"/>
    <property type="evidence" value="ECO:0007669"/>
    <property type="project" value="TreeGrafter"/>
</dbReference>
<feature type="transmembrane region" description="Helical" evidence="5">
    <location>
        <begin position="67"/>
        <end position="86"/>
    </location>
</feature>
<comment type="subcellular location">
    <subcellularLocation>
        <location evidence="1">Membrane</location>
        <topology evidence="1">Multi-pass membrane protein</topology>
    </subcellularLocation>
</comment>
<dbReference type="Gene3D" id="1.50.10.150">
    <property type="entry name" value="Voltage-dependent anion channel"/>
    <property type="match status" value="1"/>
</dbReference>
<dbReference type="EMBL" id="CP058559">
    <property type="protein sequence ID" value="QNO13973.1"/>
    <property type="molecule type" value="Genomic_DNA"/>
</dbReference>
<keyword evidence="7" id="KW-1185">Reference proteome</keyword>
<keyword evidence="2 5" id="KW-0812">Transmembrane</keyword>
<evidence type="ECO:0000256" key="2">
    <source>
        <dbReference type="ARBA" id="ARBA00022692"/>
    </source>
</evidence>
<evidence type="ECO:0000256" key="5">
    <source>
        <dbReference type="SAM" id="Phobius"/>
    </source>
</evidence>
<gene>
    <name evidence="6" type="ORF">HYG86_03895</name>
</gene>
<keyword evidence="4 5" id="KW-0472">Membrane</keyword>
<dbReference type="KEGG" id="acae:HYG86_03895"/>
<feature type="transmembrane region" description="Helical" evidence="5">
    <location>
        <begin position="211"/>
        <end position="232"/>
    </location>
</feature>
<feature type="transmembrane region" description="Helical" evidence="5">
    <location>
        <begin position="285"/>
        <end position="305"/>
    </location>
</feature>